<sequence length="275" mass="29650">MSSADTKTGLEGLVLYDLTNKPGGQLAFSPHCIKSVIDFKIIGLPSSSYERRRLSFLQIRDELGAKVGPGTTVPTLGLADGQTHIVDSWRIAEWLAEHHPRGERIFGGGGDAGKRIAAFVNEFARSILSPHVAPMGMVPLAPLLDEGSREYVINDRLTKPRFEAMQAALSSPEKRADNAEQIIKKLAPIEALLAAQPLGLSPPAPSSSSGPWLAGTAEPTHADACLFGYFVFTRADPAAHKAIWETAESLPLLRKWGRAMAEFCGPEIVDDFVLA</sequence>
<dbReference type="InterPro" id="IPR036282">
    <property type="entry name" value="Glutathione-S-Trfase_C_sf"/>
</dbReference>
<protein>
    <recommendedName>
        <fullName evidence="3">GST N-terminal domain-containing protein</fullName>
    </recommendedName>
</protein>
<evidence type="ECO:0000313" key="1">
    <source>
        <dbReference type="EMBL" id="KAK0526704.1"/>
    </source>
</evidence>
<evidence type="ECO:0000313" key="2">
    <source>
        <dbReference type="Proteomes" id="UP001176521"/>
    </source>
</evidence>
<reference evidence="1" key="1">
    <citation type="journal article" date="2023" name="PhytoFront">
        <title>Draft Genome Resources of Seven Strains of Tilletia horrida, Causal Agent of Kernel Smut of Rice.</title>
        <authorList>
            <person name="Khanal S."/>
            <person name="Antony Babu S."/>
            <person name="Zhou X.G."/>
        </authorList>
    </citation>
    <scope>NUCLEOTIDE SEQUENCE</scope>
    <source>
        <strain evidence="1">TX3</strain>
    </source>
</reference>
<name>A0AAN6G9Q5_9BASI</name>
<accession>A0AAN6G9Q5</accession>
<organism evidence="1 2">
    <name type="scientific">Tilletia horrida</name>
    <dbReference type="NCBI Taxonomy" id="155126"/>
    <lineage>
        <taxon>Eukaryota</taxon>
        <taxon>Fungi</taxon>
        <taxon>Dikarya</taxon>
        <taxon>Basidiomycota</taxon>
        <taxon>Ustilaginomycotina</taxon>
        <taxon>Exobasidiomycetes</taxon>
        <taxon>Tilletiales</taxon>
        <taxon>Tilletiaceae</taxon>
        <taxon>Tilletia</taxon>
    </lineage>
</organism>
<dbReference type="AlphaFoldDB" id="A0AAN6G9Q5"/>
<dbReference type="SUPFAM" id="SSF52833">
    <property type="entry name" value="Thioredoxin-like"/>
    <property type="match status" value="1"/>
</dbReference>
<gene>
    <name evidence="1" type="ORF">OC842_005104</name>
</gene>
<dbReference type="InterPro" id="IPR036249">
    <property type="entry name" value="Thioredoxin-like_sf"/>
</dbReference>
<dbReference type="EMBL" id="JAPDMQ010000343">
    <property type="protein sequence ID" value="KAK0526704.1"/>
    <property type="molecule type" value="Genomic_DNA"/>
</dbReference>
<comment type="caution">
    <text evidence="1">The sequence shown here is derived from an EMBL/GenBank/DDBJ whole genome shotgun (WGS) entry which is preliminary data.</text>
</comment>
<dbReference type="Proteomes" id="UP001176521">
    <property type="component" value="Unassembled WGS sequence"/>
</dbReference>
<keyword evidence="2" id="KW-1185">Reference proteome</keyword>
<dbReference type="Gene3D" id="3.40.30.10">
    <property type="entry name" value="Glutaredoxin"/>
    <property type="match status" value="1"/>
</dbReference>
<dbReference type="SUPFAM" id="SSF47616">
    <property type="entry name" value="GST C-terminal domain-like"/>
    <property type="match status" value="1"/>
</dbReference>
<dbReference type="Gene3D" id="1.20.1050.10">
    <property type="match status" value="1"/>
</dbReference>
<proteinExistence type="predicted"/>
<evidence type="ECO:0008006" key="3">
    <source>
        <dbReference type="Google" id="ProtNLM"/>
    </source>
</evidence>